<dbReference type="InterPro" id="IPR046346">
    <property type="entry name" value="Aminoacid_DH-like_N_sf"/>
</dbReference>
<evidence type="ECO:0000256" key="3">
    <source>
        <dbReference type="ARBA" id="ARBA00023141"/>
    </source>
</evidence>
<dbReference type="GO" id="GO:0009073">
    <property type="term" value="P:aromatic amino acid family biosynthetic process"/>
    <property type="evidence" value="ECO:0007669"/>
    <property type="project" value="UniProtKB-KW"/>
</dbReference>
<comment type="catalytic activity">
    <reaction evidence="4">
        <text>shikimate + NADP(+) = 3-dehydroshikimate + NADPH + H(+)</text>
        <dbReference type="Rhea" id="RHEA:17737"/>
        <dbReference type="ChEBI" id="CHEBI:15378"/>
        <dbReference type="ChEBI" id="CHEBI:16630"/>
        <dbReference type="ChEBI" id="CHEBI:36208"/>
        <dbReference type="ChEBI" id="CHEBI:57783"/>
        <dbReference type="ChEBI" id="CHEBI:58349"/>
        <dbReference type="EC" id="1.1.1.25"/>
    </reaction>
</comment>
<evidence type="ECO:0000256" key="4">
    <source>
        <dbReference type="ARBA" id="ARBA00049442"/>
    </source>
</evidence>
<dbReference type="GO" id="GO:0004764">
    <property type="term" value="F:shikimate 3-dehydrogenase (NADP+) activity"/>
    <property type="evidence" value="ECO:0007669"/>
    <property type="project" value="UniProtKB-EC"/>
</dbReference>
<dbReference type="InterPro" id="IPR022893">
    <property type="entry name" value="Shikimate_DH_fam"/>
</dbReference>
<dbReference type="GO" id="GO:0009423">
    <property type="term" value="P:chorismate biosynthetic process"/>
    <property type="evidence" value="ECO:0007669"/>
    <property type="project" value="UniProtKB-UniPathway"/>
</dbReference>
<keyword evidence="3" id="KW-0028">Amino-acid biosynthesis</keyword>
<dbReference type="Pfam" id="PF08501">
    <property type="entry name" value="Shikimate_dh_N"/>
    <property type="match status" value="1"/>
</dbReference>
<dbReference type="PANTHER" id="PTHR21089:SF1">
    <property type="entry name" value="BIFUNCTIONAL 3-DEHYDROQUINATE DEHYDRATASE_SHIKIMATE DEHYDROGENASE, CHLOROPLASTIC"/>
    <property type="match status" value="1"/>
</dbReference>
<proteinExistence type="predicted"/>
<dbReference type="Proteomes" id="UP000176260">
    <property type="component" value="Unassembled WGS sequence"/>
</dbReference>
<dbReference type="UniPathway" id="UPA00053">
    <property type="reaction ID" value="UER00087"/>
</dbReference>
<evidence type="ECO:0000313" key="7">
    <source>
        <dbReference type="EMBL" id="OGY42467.1"/>
    </source>
</evidence>
<comment type="caution">
    <text evidence="7">The sequence shown here is derived from an EMBL/GenBank/DDBJ whole genome shotgun (WGS) entry which is preliminary data.</text>
</comment>
<dbReference type="SUPFAM" id="SSF53223">
    <property type="entry name" value="Aminoacid dehydrogenase-like, N-terminal domain"/>
    <property type="match status" value="1"/>
</dbReference>
<evidence type="ECO:0000256" key="2">
    <source>
        <dbReference type="ARBA" id="ARBA00012962"/>
    </source>
</evidence>
<dbReference type="Pfam" id="PF01488">
    <property type="entry name" value="Shikimate_DH"/>
    <property type="match status" value="1"/>
</dbReference>
<dbReference type="SUPFAM" id="SSF51735">
    <property type="entry name" value="NAD(P)-binding Rossmann-fold domains"/>
    <property type="match status" value="1"/>
</dbReference>
<dbReference type="InterPro" id="IPR013708">
    <property type="entry name" value="Shikimate_DH-bd_N"/>
</dbReference>
<comment type="pathway">
    <text evidence="1">Metabolic intermediate biosynthesis; chorismate biosynthesis; chorismate from D-erythrose 4-phosphate and phosphoenolpyruvate: step 4/7.</text>
</comment>
<protein>
    <recommendedName>
        <fullName evidence="2">shikimate dehydrogenase (NADP(+))</fullName>
        <ecNumber evidence="2">1.1.1.25</ecNumber>
    </recommendedName>
</protein>
<gene>
    <name evidence="7" type="ORF">A2Y67_00325</name>
</gene>
<keyword evidence="3" id="KW-0057">Aromatic amino acid biosynthesis</keyword>
<dbReference type="Gene3D" id="3.40.50.720">
    <property type="entry name" value="NAD(P)-binding Rossmann-like Domain"/>
    <property type="match status" value="1"/>
</dbReference>
<dbReference type="InterPro" id="IPR036291">
    <property type="entry name" value="NAD(P)-bd_dom_sf"/>
</dbReference>
<dbReference type="AlphaFoldDB" id="A0A1G1XT29"/>
<dbReference type="CDD" id="cd01065">
    <property type="entry name" value="NAD_bind_Shikimate_DH"/>
    <property type="match status" value="1"/>
</dbReference>
<dbReference type="Gene3D" id="3.40.50.10860">
    <property type="entry name" value="Leucine Dehydrogenase, chain A, domain 1"/>
    <property type="match status" value="1"/>
</dbReference>
<evidence type="ECO:0000259" key="6">
    <source>
        <dbReference type="Pfam" id="PF08501"/>
    </source>
</evidence>
<dbReference type="InterPro" id="IPR006151">
    <property type="entry name" value="Shikm_DH/Glu-tRNA_Rdtase"/>
</dbReference>
<dbReference type="EMBL" id="MHIA01000013">
    <property type="protein sequence ID" value="OGY42467.1"/>
    <property type="molecule type" value="Genomic_DNA"/>
</dbReference>
<accession>A0A1G1XT29</accession>
<dbReference type="GO" id="GO:0019632">
    <property type="term" value="P:shikimate metabolic process"/>
    <property type="evidence" value="ECO:0007669"/>
    <property type="project" value="TreeGrafter"/>
</dbReference>
<evidence type="ECO:0000256" key="1">
    <source>
        <dbReference type="ARBA" id="ARBA00004871"/>
    </source>
</evidence>
<name>A0A1G1XT29_9BACT</name>
<evidence type="ECO:0000259" key="5">
    <source>
        <dbReference type="Pfam" id="PF01488"/>
    </source>
</evidence>
<feature type="domain" description="Shikimate dehydrogenase substrate binding N-terminal" evidence="6">
    <location>
        <begin position="56"/>
        <end position="131"/>
    </location>
</feature>
<dbReference type="EC" id="1.1.1.25" evidence="2"/>
<evidence type="ECO:0000313" key="8">
    <source>
        <dbReference type="Proteomes" id="UP000176260"/>
    </source>
</evidence>
<dbReference type="PANTHER" id="PTHR21089">
    <property type="entry name" value="SHIKIMATE DEHYDROGENASE"/>
    <property type="match status" value="1"/>
</dbReference>
<feature type="domain" description="Quinate/shikimate 5-dehydrogenase/glutamyl-tRNA reductase" evidence="5">
    <location>
        <begin position="159"/>
        <end position="212"/>
    </location>
</feature>
<organism evidence="7 8">
    <name type="scientific">Candidatus Buchananbacteria bacterium RBG_13_39_9</name>
    <dbReference type="NCBI Taxonomy" id="1797531"/>
    <lineage>
        <taxon>Bacteria</taxon>
        <taxon>Candidatus Buchananiibacteriota</taxon>
    </lineage>
</organism>
<reference evidence="7 8" key="1">
    <citation type="journal article" date="2016" name="Nat. Commun.">
        <title>Thousands of microbial genomes shed light on interconnected biogeochemical processes in an aquifer system.</title>
        <authorList>
            <person name="Anantharaman K."/>
            <person name="Brown C.T."/>
            <person name="Hug L.A."/>
            <person name="Sharon I."/>
            <person name="Castelle C.J."/>
            <person name="Probst A.J."/>
            <person name="Thomas B.C."/>
            <person name="Singh A."/>
            <person name="Wilkins M.J."/>
            <person name="Karaoz U."/>
            <person name="Brodie E.L."/>
            <person name="Williams K.H."/>
            <person name="Hubbard S.S."/>
            <person name="Banfield J.F."/>
        </authorList>
    </citation>
    <scope>NUCLEOTIDE SEQUENCE [LARGE SCALE GENOMIC DNA]</scope>
</reference>
<sequence>MIKQNNENIKEEEKMRPVSQLLRKGLVAIGQRARENPKTIEKPNFCLGIANKDYPAMTPFLWNEVFKKSGFERRNVRLFGDPLNIGLILEAFKSDSRYIGGDVGVGFKDKAWQLVDELDPLAKAMQAINVIVKLSDGRLKGYNTDGLGYAQSLEQKLKEQGRKLPGQKVVILGAGGTGNAIAFALADAGAKLIILNRTVAKAEDLAKRLNGYFGKELASFGGRNKVKEEVMDVAAVVSVIDDPKAALDKCCALGEINYPLTDTELAENLADAREVLKIMPKDTIVSDVMLREGDTATISVAKKAGFPTLDGRPMVLYQAIKAFWLVNQDGLEAKDISEEQVAKIMMKAAQE</sequence>